<evidence type="ECO:0000313" key="1">
    <source>
        <dbReference type="EMBL" id="QKS81580.1"/>
    </source>
</evidence>
<protein>
    <submittedName>
        <fullName evidence="1">Ig-like domain-containing protein</fullName>
    </submittedName>
</protein>
<evidence type="ECO:0000313" key="2">
    <source>
        <dbReference type="Proteomes" id="UP000509545"/>
    </source>
</evidence>
<keyword evidence="2" id="KW-1185">Reference proteome</keyword>
<dbReference type="AlphaFoldDB" id="A0A6N1CBH9"/>
<reference evidence="1 2" key="1">
    <citation type="submission" date="2020-02" db="EMBL/GenBank/DDBJ databases">
        <authorList>
            <person name="Liang J."/>
        </authorList>
    </citation>
    <scope>NUCLEOTIDE SEQUENCE [LARGE SCALE GENOMIC DNA]</scope>
    <source>
        <strain evidence="1 2">L22-9</strain>
    </source>
</reference>
<sequence>MLIQPKKTPAPLALRAPDIPGRTEQDLPSGEWGLNFAAVQGNFPDKGLKVYILDWTGMGIGDNVKLLLDGGAVDQHTITDNTEVGERVTLWVPAGRLLTGSHELTYVVKRPSQQDETYTPPVRLYVKLELPGGQDTDPDPGSHSELYMYIDPALVEDGVDQDAAENGVDITVRAKPGNSSPLPYPNIAEGDLIHLSWGGEPVTSAPVTQAQIDHPASNPIIVHVPKEVIRDVIGDSGPEGLVVTFKIHDLVNNVSEDWCPETRLVVDTGSSRLMAPILEQADGNVLDLDTLGDEALQLQVWADDTALFAKEDVIIMRIKGTTLYGDPVEDTARQAIEENPPTVVNVLLDNSNARVLAKTQAVFSYKLERGGTVIQQSKGRFVNIIGEPTQLAAPIAEDAQSGALDPDLTSTRIRIPFDERIEEGMAIELKWFGTRADLSSYEPELDWYFPSKDEVDAKEDFFIPVEGRHLKTLEGGTLDLSYNLLSDENGEIVSRCSRHAAPLNVGEPRLELVKPIVVGEQDGALEPGDLPNGTSKVICPDPVNNPTKPKDEVTWQLLDAQGVQLFEDSKILNALNAGRDVEFPLNAAFVQQYFEAHRGEELTADYNILRFETGRYSYSNPLEFVIGTALDLHAPSVKEADGATLNPVNAKDTLTIEVPVNDDLLPTDKLKVTWTGAPETPAEGSYTSGESLVSDGLAIEIPNSVVAFNLDKSVTVSYVIIRGSEDPIPSPDFDLAVQPLKQDDLLMAKPKILQAAGNGEGLELDLSAIHSDVICGLGIWPLIAVGQDVWLRLKGTKADGTANYNWDIWAPPPRGPRVDEEWVDNGVKLAPATASYSYLKELKHGSELTVEFKVDFSKTTNEAEAQIFPIRTYVVNALPDVLPPPDVVEADANHAVDPSVLPGGIIVRVQPFEGMVIGQDITMTFEGTADGSATQTKRVERIEPIDYAITQATLLPNSDRTVNVFYQVFRNGQPITEQSLRYPLKVLGLEWNNFVVNGWNTPNFQPTTAFYGASFQRTVRRAVGTVTYSSSDSDLVKVDSATGVVSFALRGTVPTTVTARDGAMRTIIYTLNAPAKYFDLTTLAKRDVPEHYAFVQANAGKGYRPALFEDWSSDTSTRKIGWLWNEWGNLHAYYPYWPEDTGQDQPIWLVNDPGGTVGWRGGSYLGRPTHWSANSAGQGRRWTICYVLKT</sequence>
<dbReference type="Gene3D" id="2.60.40.1080">
    <property type="match status" value="1"/>
</dbReference>
<organism evidence="1 2">
    <name type="scientific">Pseudomonas bijieensis</name>
    <dbReference type="NCBI Taxonomy" id="2681983"/>
    <lineage>
        <taxon>Bacteria</taxon>
        <taxon>Pseudomonadati</taxon>
        <taxon>Pseudomonadota</taxon>
        <taxon>Gammaproteobacteria</taxon>
        <taxon>Pseudomonadales</taxon>
        <taxon>Pseudomonadaceae</taxon>
        <taxon>Pseudomonas</taxon>
    </lineage>
</organism>
<dbReference type="KEGG" id="pbz:GN234_06320"/>
<accession>A0A6N1CBH9</accession>
<dbReference type="InterPro" id="IPR008964">
    <property type="entry name" value="Invasin/intimin_cell_adhesion"/>
</dbReference>
<dbReference type="Proteomes" id="UP000509545">
    <property type="component" value="Chromosome"/>
</dbReference>
<name>A0A6N1CBH9_9PSED</name>
<proteinExistence type="predicted"/>
<dbReference type="RefSeq" id="WP_176688100.1">
    <property type="nucleotide sequence ID" value="NZ_CP048810.1"/>
</dbReference>
<dbReference type="EMBL" id="CP048810">
    <property type="protein sequence ID" value="QKS81580.1"/>
    <property type="molecule type" value="Genomic_DNA"/>
</dbReference>
<dbReference type="SUPFAM" id="SSF49373">
    <property type="entry name" value="Invasin/intimin cell-adhesion fragments"/>
    <property type="match status" value="1"/>
</dbReference>
<gene>
    <name evidence="1" type="ORF">GN234_06320</name>
</gene>